<accession>A0ABM2A0Q4</accession>
<dbReference type="EnsemblMetazoa" id="AALFPA23_023368.R34774">
    <property type="protein sequence ID" value="AALFPA23_023368.P34774"/>
    <property type="gene ID" value="AALFPA23_023368"/>
</dbReference>
<feature type="compositionally biased region" description="Polar residues" evidence="2">
    <location>
        <begin position="163"/>
        <end position="180"/>
    </location>
</feature>
<dbReference type="Pfam" id="PF05380">
    <property type="entry name" value="Peptidase_A17"/>
    <property type="match status" value="1"/>
</dbReference>
<protein>
    <recommendedName>
        <fullName evidence="3">Integrase catalytic domain-containing protein</fullName>
    </recommendedName>
</protein>
<proteinExistence type="predicted"/>
<feature type="region of interest" description="Disordered" evidence="2">
    <location>
        <begin position="124"/>
        <end position="217"/>
    </location>
</feature>
<evidence type="ECO:0000256" key="2">
    <source>
        <dbReference type="SAM" id="MobiDB-lite"/>
    </source>
</evidence>
<feature type="compositionally biased region" description="Basic residues" evidence="2">
    <location>
        <begin position="1"/>
        <end position="13"/>
    </location>
</feature>
<feature type="compositionally biased region" description="Basic and acidic residues" evidence="2">
    <location>
        <begin position="563"/>
        <end position="572"/>
    </location>
</feature>
<evidence type="ECO:0000256" key="1">
    <source>
        <dbReference type="SAM" id="Coils"/>
    </source>
</evidence>
<feature type="coiled-coil region" evidence="1">
    <location>
        <begin position="43"/>
        <end position="76"/>
    </location>
</feature>
<dbReference type="Proteomes" id="UP000069940">
    <property type="component" value="Unassembled WGS sequence"/>
</dbReference>
<reference evidence="4" key="2">
    <citation type="submission" date="2025-05" db="UniProtKB">
        <authorList>
            <consortium name="EnsemblMetazoa"/>
        </authorList>
    </citation>
    <scope>IDENTIFICATION</scope>
    <source>
        <strain evidence="4">Foshan</strain>
    </source>
</reference>
<dbReference type="InterPro" id="IPR043502">
    <property type="entry name" value="DNA/RNA_pol_sf"/>
</dbReference>
<feature type="compositionally biased region" description="Basic and acidic residues" evidence="2">
    <location>
        <begin position="124"/>
        <end position="133"/>
    </location>
</feature>
<evidence type="ECO:0000313" key="4">
    <source>
        <dbReference type="EnsemblMetazoa" id="AALFPA23_023368.P34774"/>
    </source>
</evidence>
<dbReference type="PANTHER" id="PTHR47331:SF1">
    <property type="entry name" value="GAG-LIKE PROTEIN"/>
    <property type="match status" value="1"/>
</dbReference>
<feature type="compositionally biased region" description="Polar residues" evidence="2">
    <location>
        <begin position="1920"/>
        <end position="1933"/>
    </location>
</feature>
<dbReference type="InterPro" id="IPR012337">
    <property type="entry name" value="RNaseH-like_sf"/>
</dbReference>
<dbReference type="RefSeq" id="XP_062714715.1">
    <property type="nucleotide sequence ID" value="XM_062858731.1"/>
</dbReference>
<feature type="domain" description="Integrase catalytic" evidence="3">
    <location>
        <begin position="1671"/>
        <end position="1860"/>
    </location>
</feature>
<dbReference type="GeneID" id="134291230"/>
<feature type="compositionally biased region" description="Low complexity" evidence="2">
    <location>
        <begin position="552"/>
        <end position="561"/>
    </location>
</feature>
<feature type="region of interest" description="Disordered" evidence="2">
    <location>
        <begin position="1"/>
        <end position="23"/>
    </location>
</feature>
<feature type="region of interest" description="Disordered" evidence="2">
    <location>
        <begin position="547"/>
        <end position="572"/>
    </location>
</feature>
<dbReference type="InterPro" id="IPR001584">
    <property type="entry name" value="Integrase_cat-core"/>
</dbReference>
<keyword evidence="5" id="KW-1185">Reference proteome</keyword>
<reference evidence="5" key="1">
    <citation type="journal article" date="2015" name="Proc. Natl. Acad. Sci. U.S.A.">
        <title>Genome sequence of the Asian Tiger mosquito, Aedes albopictus, reveals insights into its biology, genetics, and evolution.</title>
        <authorList>
            <person name="Chen X.G."/>
            <person name="Jiang X."/>
            <person name="Gu J."/>
            <person name="Xu M."/>
            <person name="Wu Y."/>
            <person name="Deng Y."/>
            <person name="Zhang C."/>
            <person name="Bonizzoni M."/>
            <person name="Dermauw W."/>
            <person name="Vontas J."/>
            <person name="Armbruster P."/>
            <person name="Huang X."/>
            <person name="Yang Y."/>
            <person name="Zhang H."/>
            <person name="He W."/>
            <person name="Peng H."/>
            <person name="Liu Y."/>
            <person name="Wu K."/>
            <person name="Chen J."/>
            <person name="Lirakis M."/>
            <person name="Topalis P."/>
            <person name="Van Leeuwen T."/>
            <person name="Hall A.B."/>
            <person name="Jiang X."/>
            <person name="Thorpe C."/>
            <person name="Mueller R.L."/>
            <person name="Sun C."/>
            <person name="Waterhouse R.M."/>
            <person name="Yan G."/>
            <person name="Tu Z.J."/>
            <person name="Fang X."/>
            <person name="James A.A."/>
        </authorList>
    </citation>
    <scope>NUCLEOTIDE SEQUENCE [LARGE SCALE GENOMIC DNA]</scope>
    <source>
        <strain evidence="5">Foshan</strain>
    </source>
</reference>
<dbReference type="PROSITE" id="PS50994">
    <property type="entry name" value="INTEGRASE"/>
    <property type="match status" value="1"/>
</dbReference>
<dbReference type="SUPFAM" id="SSF56672">
    <property type="entry name" value="DNA/RNA polymerases"/>
    <property type="match status" value="1"/>
</dbReference>
<sequence length="1942" mass="221318">MTRKTRSQAKAKAKASASQQQSHDIVTTALSSCGRSSTSSTRRARLARELALLEEERRLEEEARKEQLDRERLMNERAVNEKIERDKQYLARKRDLLIQQDEEDDIVSIRSHRSTHSTEKRIEDWIDTQEKPTSDAGTGVVGETSKPSAPTHHTPVKSAGAHGQQSTSTPIRDEQITNSEIPMKREPSNFIDLMSPTGSITIGESDPGEAAGGNSQVDDNLLSPAISLVNLNSLQNLLEEQKPIVHHTGALPKLARNALLPYGQWQRDTALRRKTNELEQRHQSEIDTRRRRELDLVDEIKRLQLQKDSDIEKFRKHEADTQKRLQEFSDRQTALELRRHEELQQRDTEIRRLKDAERRLTDQLNLFSQKRERDGAIEVNNVPAHMEQQQPERTNQPRGPIGTKGFVIDPSPVISTLQTLFGRPEQIVHIMIEKVRATPPPKSERLETLISFGLVVQNLCAHLKAVGLDWHLSNPSLLQELVDKLPANVKFNWALYQQQLPEVDLNAFSDYMARVTSATSSVTLFSAHQKFVKEDRPKLKEKAYINAHSTMEPGGPESSSSKSKRDEVIKGGKAEEVKSCPACNEHGHPAGECEKFKELNLDARWNMVKEHKLCRRCLISHLRWPCKGEVCGVNGCQKLHHRLLHYDSSMDTKQTERSANATVTIHQRSAASILFRVLPVTLYGKHGKINTLAFLDDGSSVTLIEQTIANSLGLDGRTESLWIQWTSGINKRISDAQKVHMEISALGSDKRFKVGEAYTVEGLGLPEQSLDFEQLAEEFKYLKKLPVQSFQSATPGILIGIDNAHLLATLKLREGRMREPIATKTRIGWAVYGRLGGEQQLQHRQMHICSRTSSDDLHEYVRKFFSLESLGIAVAPNHEGLEDQRARRILEKTTTRTDCGKFETGLLWKSNYVELPDSLPMAKKRLKCLEKRLQRNPGLYEDVRRKIEEFQLKGYIHEVSRKELDTFDLRRTWYLPLGVVTNPNKPGKLRLIWDAAAKADGESLNDHLLKGPDLLTPLLAVLFQFREREVAISADIMEMFLQILIRPADRSALLFLWRDSEDQPIKTMMTNVAIFGATCSPTQSQFVKNQNALEFQTDFPRASEAITKKHYVDDYLDSVDTIEEAVQLAKDVAEVHRKADFFIRNWTSNKVQVIEQIGEVHSPTTKQFSVAKDCKLEKLLGMIWLPEEDCFSFSVWLREDMQQLLDGEVVPSKRQLLSVVMSLYDPLGLVSTFIIRGKVLIQETWRENIGWDDKIPFEVFCRWKQWLKVLKEMNNVKVSRCYFPGYDRASYDSLQLHIFVDASEESYAAAAYFRIVDKGEVRCSLVASKTKVAPLQSLSIPRLELMAALIGARLRKTIEEYHSVKATRTYLWSDSTTVVAWIQSDTRRYRQFVAFRVNEILSLSSVTEWRWIGTRQNVADEATRWGNGPSTNPESRWYRGPAFLYERDGDWMEEQVKTTKEEMRPAFVCPHFIIKPTISIERFSKFERLRRCLAYVLRYLSNLRNATRGSPRKIGTELSRQELQEAEQSLWILVQSESFPDEVAVMKHNKQLGTKKKALENSSKIAKLPPMMDEQGVLRVDGRMDAAEYLPFDARNPIILPREHHVTVLLLDWYHRRYRHANDETVLNELRQRFYVAKLRTCLRKTKSRCMWCKIYKSAPLPPKMAPLPRVRLTPHVRAFTFIGIDYFGPYLVKVGRSAVKRWGVVFTCLTIRAVHIEVARSLSADSCKKAIRRFIARRGAPQEIYSDNGTNFVGVSRELRNEILNISEELGSTFTDTYTQWRFNPPSAPHMGGCWERMVRSIKAALSTIPADSKLDDESLETFFAEAEMMINSRPLTFVSLLSADEEAISPNHFLLLSSTGVQQPVKEPVSDEDGGSKEDDVLAKPSATEDGGFKKDDVLVKPSATCGGGCNVQAPRLKSQNDGPKSPNDVQANVRKDKGD</sequence>
<dbReference type="Gene3D" id="3.30.420.10">
    <property type="entry name" value="Ribonuclease H-like superfamily/Ribonuclease H"/>
    <property type="match status" value="1"/>
</dbReference>
<evidence type="ECO:0000313" key="5">
    <source>
        <dbReference type="Proteomes" id="UP000069940"/>
    </source>
</evidence>
<keyword evidence="1" id="KW-0175">Coiled coil</keyword>
<evidence type="ECO:0000259" key="3">
    <source>
        <dbReference type="PROSITE" id="PS50994"/>
    </source>
</evidence>
<feature type="coiled-coil region" evidence="1">
    <location>
        <begin position="339"/>
        <end position="373"/>
    </location>
</feature>
<feature type="region of interest" description="Disordered" evidence="2">
    <location>
        <begin position="1865"/>
        <end position="1942"/>
    </location>
</feature>
<dbReference type="InterPro" id="IPR036397">
    <property type="entry name" value="RNaseH_sf"/>
</dbReference>
<dbReference type="SUPFAM" id="SSF53098">
    <property type="entry name" value="Ribonuclease H-like"/>
    <property type="match status" value="1"/>
</dbReference>
<name>A0ABM2A0Q4_AEDAL</name>
<dbReference type="InterPro" id="IPR008042">
    <property type="entry name" value="Retrotrans_Pao"/>
</dbReference>
<organism evidence="4 5">
    <name type="scientific">Aedes albopictus</name>
    <name type="common">Asian tiger mosquito</name>
    <name type="synonym">Stegomyia albopicta</name>
    <dbReference type="NCBI Taxonomy" id="7160"/>
    <lineage>
        <taxon>Eukaryota</taxon>
        <taxon>Metazoa</taxon>
        <taxon>Ecdysozoa</taxon>
        <taxon>Arthropoda</taxon>
        <taxon>Hexapoda</taxon>
        <taxon>Insecta</taxon>
        <taxon>Pterygota</taxon>
        <taxon>Neoptera</taxon>
        <taxon>Endopterygota</taxon>
        <taxon>Diptera</taxon>
        <taxon>Nematocera</taxon>
        <taxon>Culicoidea</taxon>
        <taxon>Culicidae</taxon>
        <taxon>Culicinae</taxon>
        <taxon>Aedini</taxon>
        <taxon>Aedes</taxon>
        <taxon>Stegomyia</taxon>
    </lineage>
</organism>
<dbReference type="PANTHER" id="PTHR47331">
    <property type="entry name" value="PHD-TYPE DOMAIN-CONTAINING PROTEIN"/>
    <property type="match status" value="1"/>
</dbReference>